<dbReference type="EMBL" id="BGZK01001655">
    <property type="protein sequence ID" value="GBP84028.1"/>
    <property type="molecule type" value="Genomic_DNA"/>
</dbReference>
<comment type="caution">
    <text evidence="1">The sequence shown here is derived from an EMBL/GenBank/DDBJ whole genome shotgun (WGS) entry which is preliminary data.</text>
</comment>
<reference evidence="1 2" key="1">
    <citation type="journal article" date="2019" name="Commun. Biol.">
        <title>The bagworm genome reveals a unique fibroin gene that provides high tensile strength.</title>
        <authorList>
            <person name="Kono N."/>
            <person name="Nakamura H."/>
            <person name="Ohtoshi R."/>
            <person name="Tomita M."/>
            <person name="Numata K."/>
            <person name="Arakawa K."/>
        </authorList>
    </citation>
    <scope>NUCLEOTIDE SEQUENCE [LARGE SCALE GENOMIC DNA]</scope>
</reference>
<sequence>MLLMHRVQGFVRGANCLFWGVSVIYSRVQGALSLQLHLDCGFAVHFNARLASIREVTRHPQIRYTLVPRRKVFEWRVLPATTHTDTGRDTLLYGRINRLSD</sequence>
<proteinExistence type="predicted"/>
<name>A0A4C1Z826_EUMVA</name>
<gene>
    <name evidence="1" type="ORF">EVAR_56876_1</name>
</gene>
<accession>A0A4C1Z826</accession>
<evidence type="ECO:0000313" key="2">
    <source>
        <dbReference type="Proteomes" id="UP000299102"/>
    </source>
</evidence>
<protein>
    <submittedName>
        <fullName evidence="1">Uncharacterized protein</fullName>
    </submittedName>
</protein>
<organism evidence="1 2">
    <name type="scientific">Eumeta variegata</name>
    <name type="common">Bagworm moth</name>
    <name type="synonym">Eumeta japonica</name>
    <dbReference type="NCBI Taxonomy" id="151549"/>
    <lineage>
        <taxon>Eukaryota</taxon>
        <taxon>Metazoa</taxon>
        <taxon>Ecdysozoa</taxon>
        <taxon>Arthropoda</taxon>
        <taxon>Hexapoda</taxon>
        <taxon>Insecta</taxon>
        <taxon>Pterygota</taxon>
        <taxon>Neoptera</taxon>
        <taxon>Endopterygota</taxon>
        <taxon>Lepidoptera</taxon>
        <taxon>Glossata</taxon>
        <taxon>Ditrysia</taxon>
        <taxon>Tineoidea</taxon>
        <taxon>Psychidae</taxon>
        <taxon>Oiketicinae</taxon>
        <taxon>Eumeta</taxon>
    </lineage>
</organism>
<dbReference type="Proteomes" id="UP000299102">
    <property type="component" value="Unassembled WGS sequence"/>
</dbReference>
<dbReference type="AlphaFoldDB" id="A0A4C1Z826"/>
<evidence type="ECO:0000313" key="1">
    <source>
        <dbReference type="EMBL" id="GBP84028.1"/>
    </source>
</evidence>
<keyword evidence="2" id="KW-1185">Reference proteome</keyword>